<keyword evidence="1 6" id="KW-0479">Metal-binding</keyword>
<dbReference type="PRINTS" id="PR00318">
    <property type="entry name" value="GPROTEINA"/>
</dbReference>
<dbReference type="AlphaFoldDB" id="A0A4Q2D809"/>
<sequence length="402" mass="45323">MKSKEKGSSKSDKSSNPFLAKQWNGSNPNETEEEAQTRVRQLQEAQRVSKEIDHNLSETKKALEKRRRGVKILLLGQSESGKSSVLKNFQRAFAPKHFESERAVWKTIIQLNIIASLRLIIETLKAEWEPSGGSAYPTTSTSSEAAGGPGRKLRRLRLTLSPLFFIEANILKLISPGCKECREVCVRGTEWKTLLSKRPRLPPPGSADFGLTARRRSQSVINHENDPTSVLCASRDEIIDLWEDPVVQETLERRGVYLQQMPGFFMSDIARIATPEYLPTDSDIVRARIRTVGVEEHHFVVERGVDTNSDVYITDVGGSRSQRATWVPYFDDVQAILFLAPLAFNQTLQEAVRVNRLEDSLLLWREICSSKLLAKANLILFFNKMDVLKTTLAAGVQVKNEM</sequence>
<proteinExistence type="predicted"/>
<dbReference type="STRING" id="2316362.A0A4Q2D809"/>
<name>A0A4Q2D809_9AGAR</name>
<dbReference type="GO" id="GO:0001664">
    <property type="term" value="F:G protein-coupled receptor binding"/>
    <property type="evidence" value="ECO:0007669"/>
    <property type="project" value="TreeGrafter"/>
</dbReference>
<accession>A0A4Q2D809</accession>
<evidence type="ECO:0000256" key="2">
    <source>
        <dbReference type="ARBA" id="ARBA00022741"/>
    </source>
</evidence>
<keyword evidence="6" id="KW-0460">Magnesium</keyword>
<feature type="binding site" evidence="6">
    <location>
        <position position="291"/>
    </location>
    <ligand>
        <name>Mg(2+)</name>
        <dbReference type="ChEBI" id="CHEBI:18420"/>
    </ligand>
</feature>
<evidence type="ECO:0000256" key="3">
    <source>
        <dbReference type="ARBA" id="ARBA00023134"/>
    </source>
</evidence>
<dbReference type="Pfam" id="PF00503">
    <property type="entry name" value="G-alpha"/>
    <property type="match status" value="1"/>
</dbReference>
<dbReference type="GO" id="GO:0005737">
    <property type="term" value="C:cytoplasm"/>
    <property type="evidence" value="ECO:0007669"/>
    <property type="project" value="TreeGrafter"/>
</dbReference>
<evidence type="ECO:0000313" key="8">
    <source>
        <dbReference type="EMBL" id="RXW15657.1"/>
    </source>
</evidence>
<dbReference type="GO" id="GO:0005834">
    <property type="term" value="C:heterotrimeric G-protein complex"/>
    <property type="evidence" value="ECO:0007669"/>
    <property type="project" value="TreeGrafter"/>
</dbReference>
<dbReference type="Proteomes" id="UP000290288">
    <property type="component" value="Unassembled WGS sequence"/>
</dbReference>
<evidence type="ECO:0008006" key="10">
    <source>
        <dbReference type="Google" id="ProtNLM"/>
    </source>
</evidence>
<feature type="region of interest" description="Disordered" evidence="7">
    <location>
        <begin position="129"/>
        <end position="150"/>
    </location>
</feature>
<keyword evidence="3 5" id="KW-0342">GTP-binding</keyword>
<dbReference type="PROSITE" id="PS51882">
    <property type="entry name" value="G_ALPHA"/>
    <property type="match status" value="1"/>
</dbReference>
<keyword evidence="9" id="KW-1185">Reference proteome</keyword>
<dbReference type="EMBL" id="SDEE01000527">
    <property type="protein sequence ID" value="RXW15657.1"/>
    <property type="molecule type" value="Genomic_DNA"/>
</dbReference>
<dbReference type="InterPro" id="IPR027417">
    <property type="entry name" value="P-loop_NTPase"/>
</dbReference>
<evidence type="ECO:0000256" key="4">
    <source>
        <dbReference type="ARBA" id="ARBA00023224"/>
    </source>
</evidence>
<comment type="caution">
    <text evidence="8">The sequence shown here is derived from an EMBL/GenBank/DDBJ whole genome shotgun (WGS) entry which is preliminary data.</text>
</comment>
<dbReference type="GO" id="GO:0046872">
    <property type="term" value="F:metal ion binding"/>
    <property type="evidence" value="ECO:0007669"/>
    <property type="project" value="UniProtKB-KW"/>
</dbReference>
<feature type="binding site" evidence="5">
    <location>
        <begin position="383"/>
        <end position="386"/>
    </location>
    <ligand>
        <name>GTP</name>
        <dbReference type="ChEBI" id="CHEBI:37565"/>
    </ligand>
</feature>
<dbReference type="GO" id="GO:0005525">
    <property type="term" value="F:GTP binding"/>
    <property type="evidence" value="ECO:0007669"/>
    <property type="project" value="UniProtKB-KW"/>
</dbReference>
<dbReference type="SMART" id="SM00275">
    <property type="entry name" value="G_alpha"/>
    <property type="match status" value="1"/>
</dbReference>
<evidence type="ECO:0000256" key="1">
    <source>
        <dbReference type="ARBA" id="ARBA00022723"/>
    </source>
</evidence>
<dbReference type="FunFam" id="3.40.50.300:FF:000692">
    <property type="entry name" value="Guanine nucleotide-binding protein subunit alpha"/>
    <property type="match status" value="1"/>
</dbReference>
<gene>
    <name evidence="8" type="ORF">EST38_g10198</name>
</gene>
<feature type="region of interest" description="Disordered" evidence="7">
    <location>
        <begin position="1"/>
        <end position="53"/>
    </location>
</feature>
<dbReference type="SUPFAM" id="SSF52540">
    <property type="entry name" value="P-loop containing nucleoside triphosphate hydrolases"/>
    <property type="match status" value="1"/>
</dbReference>
<dbReference type="InterPro" id="IPR001019">
    <property type="entry name" value="Gprotein_alpha_su"/>
</dbReference>
<dbReference type="GO" id="GO:0031683">
    <property type="term" value="F:G-protein beta/gamma-subunit complex binding"/>
    <property type="evidence" value="ECO:0007669"/>
    <property type="project" value="InterPro"/>
</dbReference>
<dbReference type="SUPFAM" id="SSF47895">
    <property type="entry name" value="Transducin (alpha subunit), insertion domain"/>
    <property type="match status" value="1"/>
</dbReference>
<evidence type="ECO:0000256" key="6">
    <source>
        <dbReference type="PIRSR" id="PIRSR601019-2"/>
    </source>
</evidence>
<keyword evidence="4" id="KW-0807">Transducer</keyword>
<feature type="compositionally biased region" description="Basic and acidic residues" evidence="7">
    <location>
        <begin position="1"/>
        <end position="13"/>
    </location>
</feature>
<organism evidence="8 9">
    <name type="scientific">Candolleomyces aberdarensis</name>
    <dbReference type="NCBI Taxonomy" id="2316362"/>
    <lineage>
        <taxon>Eukaryota</taxon>
        <taxon>Fungi</taxon>
        <taxon>Dikarya</taxon>
        <taxon>Basidiomycota</taxon>
        <taxon>Agaricomycotina</taxon>
        <taxon>Agaricomycetes</taxon>
        <taxon>Agaricomycetidae</taxon>
        <taxon>Agaricales</taxon>
        <taxon>Agaricineae</taxon>
        <taxon>Psathyrellaceae</taxon>
        <taxon>Candolleomyces</taxon>
    </lineage>
</organism>
<protein>
    <recommendedName>
        <fullName evidence="10">Guanine nucleotide-binding protein alpha-4 subunit</fullName>
    </recommendedName>
</protein>
<evidence type="ECO:0000313" key="9">
    <source>
        <dbReference type="Proteomes" id="UP000290288"/>
    </source>
</evidence>
<dbReference type="GO" id="GO:0003924">
    <property type="term" value="F:GTPase activity"/>
    <property type="evidence" value="ECO:0007669"/>
    <property type="project" value="InterPro"/>
</dbReference>
<reference evidence="8 9" key="1">
    <citation type="submission" date="2019-01" db="EMBL/GenBank/DDBJ databases">
        <title>Draft genome sequence of Psathyrella aberdarensis IHI B618.</title>
        <authorList>
            <person name="Buettner E."/>
            <person name="Kellner H."/>
        </authorList>
    </citation>
    <scope>NUCLEOTIDE SEQUENCE [LARGE SCALE GENOMIC DNA]</scope>
    <source>
        <strain evidence="8 9">IHI B618</strain>
    </source>
</reference>
<dbReference type="PANTHER" id="PTHR10218:SF360">
    <property type="entry name" value="GUANINE NUCLEOTIDE-BINDING PROTEIN SUBUNIT ALPHA HOMOLOG"/>
    <property type="match status" value="1"/>
</dbReference>
<evidence type="ECO:0000256" key="5">
    <source>
        <dbReference type="PIRSR" id="PIRSR601019-1"/>
    </source>
</evidence>
<evidence type="ECO:0000256" key="7">
    <source>
        <dbReference type="SAM" id="MobiDB-lite"/>
    </source>
</evidence>
<dbReference type="GO" id="GO:0007188">
    <property type="term" value="P:adenylate cyclase-modulating G protein-coupled receptor signaling pathway"/>
    <property type="evidence" value="ECO:0007669"/>
    <property type="project" value="TreeGrafter"/>
</dbReference>
<dbReference type="PANTHER" id="PTHR10218">
    <property type="entry name" value="GTP-BINDING PROTEIN ALPHA SUBUNIT"/>
    <property type="match status" value="1"/>
</dbReference>
<dbReference type="Gene3D" id="3.40.50.300">
    <property type="entry name" value="P-loop containing nucleotide triphosphate hydrolases"/>
    <property type="match status" value="2"/>
</dbReference>
<keyword evidence="2 5" id="KW-0547">Nucleotide-binding</keyword>
<dbReference type="OrthoDB" id="5817230at2759"/>
<dbReference type="InterPro" id="IPR011025">
    <property type="entry name" value="GproteinA_insert"/>
</dbReference>